<dbReference type="EMBL" id="CP076132">
    <property type="protein sequence ID" value="QWG00589.1"/>
    <property type="molecule type" value="Genomic_DNA"/>
</dbReference>
<feature type="domain" description="YHYH" evidence="3">
    <location>
        <begin position="123"/>
        <end position="218"/>
    </location>
</feature>
<gene>
    <name evidence="4" type="ORF">KMW28_13100</name>
</gene>
<feature type="compositionally biased region" description="Acidic residues" evidence="1">
    <location>
        <begin position="39"/>
        <end position="52"/>
    </location>
</feature>
<keyword evidence="5" id="KW-1185">Reference proteome</keyword>
<sequence length="272" mass="30278">MKLFKCISLLILSTTLFFACSDSEEADNTTPTTLPSDQNSDDSSDDQDDETPTADVPDVYKKIYGATDIYLENDMVVIEMEGIPDHNSPYYQNTEWASERYEAYNNQDFAKNPNVIASVDRTVKIPLNPTEASNHQETQLGTMGIALNGVAFYNQYAGPNNQPLTNEIYSFDQYNGHPQNVGVYHYHLEPTFLTAQDTIGREGLLGFLLDGFPVYGPMENGSAVINDDLDDYHGHTHATEDYPDGTYHYHVTSEAPYINGNGYYGTPGTSTD</sequence>
<dbReference type="PANTHER" id="PTHR30289:SF8">
    <property type="entry name" value="YHYH DOMAIN-CONTAINING PROTEIN"/>
    <property type="match status" value="1"/>
</dbReference>
<dbReference type="RefSeq" id="WP_169663026.1">
    <property type="nucleotide sequence ID" value="NZ_CP076132.1"/>
</dbReference>
<evidence type="ECO:0000256" key="2">
    <source>
        <dbReference type="SAM" id="SignalP"/>
    </source>
</evidence>
<dbReference type="Proteomes" id="UP000678679">
    <property type="component" value="Chromosome 1"/>
</dbReference>
<evidence type="ECO:0000259" key="3">
    <source>
        <dbReference type="Pfam" id="PF14240"/>
    </source>
</evidence>
<dbReference type="InterPro" id="IPR025924">
    <property type="entry name" value="YHYH_dom"/>
</dbReference>
<name>A0AAX1MZC1_9BACT</name>
<evidence type="ECO:0000256" key="1">
    <source>
        <dbReference type="SAM" id="MobiDB-lite"/>
    </source>
</evidence>
<reference evidence="4 5" key="1">
    <citation type="submission" date="2021-05" db="EMBL/GenBank/DDBJ databases">
        <title>Comparative genomic studies on the polysaccharide-degrading batcterial strains of the Flammeovirga genus.</title>
        <authorList>
            <person name="Zewei F."/>
            <person name="Zheng Z."/>
            <person name="Yu L."/>
            <person name="Ruyue G."/>
            <person name="Yanhong M."/>
            <person name="Yuanyuan C."/>
            <person name="Jingyan G."/>
            <person name="Wenjun H."/>
        </authorList>
    </citation>
    <scope>NUCLEOTIDE SEQUENCE [LARGE SCALE GENOMIC DNA]</scope>
    <source>
        <strain evidence="4 5">NBRC:100898</strain>
    </source>
</reference>
<protein>
    <submittedName>
        <fullName evidence="4">YHYH protein</fullName>
    </submittedName>
</protein>
<accession>A0AAX1MZC1</accession>
<dbReference type="KEGG" id="fya:KMW28_13100"/>
<keyword evidence="2" id="KW-0732">Signal</keyword>
<proteinExistence type="predicted"/>
<evidence type="ECO:0000313" key="4">
    <source>
        <dbReference type="EMBL" id="QWG00589.1"/>
    </source>
</evidence>
<dbReference type="PROSITE" id="PS51257">
    <property type="entry name" value="PROKAR_LIPOPROTEIN"/>
    <property type="match status" value="1"/>
</dbReference>
<feature type="chain" id="PRO_5043466188" evidence="2">
    <location>
        <begin position="20"/>
        <end position="272"/>
    </location>
</feature>
<dbReference type="PANTHER" id="PTHR30289">
    <property type="entry name" value="UNCHARACTERIZED PROTEIN YBCL-RELATED"/>
    <property type="match status" value="1"/>
</dbReference>
<feature type="signal peptide" evidence="2">
    <location>
        <begin position="1"/>
        <end position="19"/>
    </location>
</feature>
<feature type="region of interest" description="Disordered" evidence="1">
    <location>
        <begin position="25"/>
        <end position="57"/>
    </location>
</feature>
<dbReference type="Pfam" id="PF14240">
    <property type="entry name" value="YHYH"/>
    <property type="match status" value="2"/>
</dbReference>
<organism evidence="4 5">
    <name type="scientific">Flammeovirga yaeyamensis</name>
    <dbReference type="NCBI Taxonomy" id="367791"/>
    <lineage>
        <taxon>Bacteria</taxon>
        <taxon>Pseudomonadati</taxon>
        <taxon>Bacteroidota</taxon>
        <taxon>Cytophagia</taxon>
        <taxon>Cytophagales</taxon>
        <taxon>Flammeovirgaceae</taxon>
        <taxon>Flammeovirga</taxon>
    </lineage>
</organism>
<dbReference type="AlphaFoldDB" id="A0AAX1MZC1"/>
<feature type="domain" description="YHYH" evidence="3">
    <location>
        <begin position="227"/>
        <end position="259"/>
    </location>
</feature>
<evidence type="ECO:0000313" key="5">
    <source>
        <dbReference type="Proteomes" id="UP000678679"/>
    </source>
</evidence>